<dbReference type="RefSeq" id="WP_255973935.1">
    <property type="nucleotide sequence ID" value="NZ_JANFQF010000028.1"/>
</dbReference>
<sequence length="414" mass="42956">MPSPAARPGHRNNEVSQTASPWAYDANSHPVPTRYVVRDRQLIQQVHADAHTAYPILADPPPTGELQDVAASKSAFGKSRASDDTGYIGQTAQNLTAPPPEAGATAGTTVPLPLGGAATVTPDGPGTIDLGDDTGQDESSGGQITAAQWADELTATTPENTHNTPPAHPDDGTTLSEMAALDQRRRSDPDSGDDAAEGFWDQAWETTKDFAHDFPPTGLAIGGVKATLGIVEGFNTLSGHGPGGQQAQADATRNMAKTTAGIVLDGTPATKNLSDHAGVPGLLEPGEGAELSTAAKEQFLATEDWDHPYVGAGEVAVNVLSSGVVPAKGLGVARGDAVSGPTRAEVDAARIASGGRPADDTVRAPTHLPDMRRQYIAEIERLGEVEDTMRAQGASPERIAGTLYAERRAIGDRR</sequence>
<reference evidence="2 3" key="1">
    <citation type="submission" date="2022-07" db="EMBL/GenBank/DDBJ databases">
        <title>Degradation activity of malathion, p-nitrophenol and potential low-temperature adaptation strategy of Rhodococcus sp. FXJ9.536.</title>
        <authorList>
            <person name="Huang J."/>
            <person name="Huang Y."/>
        </authorList>
    </citation>
    <scope>NUCLEOTIDE SEQUENCE [LARGE SCALE GENOMIC DNA]</scope>
    <source>
        <strain evidence="2 3">FXJ9.536</strain>
    </source>
</reference>
<feature type="region of interest" description="Disordered" evidence="1">
    <location>
        <begin position="1"/>
        <end position="29"/>
    </location>
</feature>
<name>A0ABT1QMQ8_9NOCA</name>
<comment type="caution">
    <text evidence="2">The sequence shown here is derived from an EMBL/GenBank/DDBJ whole genome shotgun (WGS) entry which is preliminary data.</text>
</comment>
<evidence type="ECO:0000313" key="2">
    <source>
        <dbReference type="EMBL" id="MCQ4122382.1"/>
    </source>
</evidence>
<organism evidence="2 3">
    <name type="scientific">Rhodococcus tibetensis</name>
    <dbReference type="NCBI Taxonomy" id="2965064"/>
    <lineage>
        <taxon>Bacteria</taxon>
        <taxon>Bacillati</taxon>
        <taxon>Actinomycetota</taxon>
        <taxon>Actinomycetes</taxon>
        <taxon>Mycobacteriales</taxon>
        <taxon>Nocardiaceae</taxon>
        <taxon>Rhodococcus</taxon>
    </lineage>
</organism>
<feature type="region of interest" description="Disordered" evidence="1">
    <location>
        <begin position="54"/>
        <end position="142"/>
    </location>
</feature>
<protein>
    <submittedName>
        <fullName evidence="2">Uncharacterized protein</fullName>
    </submittedName>
</protein>
<proteinExistence type="predicted"/>
<feature type="compositionally biased region" description="Low complexity" evidence="1">
    <location>
        <begin position="102"/>
        <end position="111"/>
    </location>
</feature>
<evidence type="ECO:0000256" key="1">
    <source>
        <dbReference type="SAM" id="MobiDB-lite"/>
    </source>
</evidence>
<evidence type="ECO:0000313" key="3">
    <source>
        <dbReference type="Proteomes" id="UP001524501"/>
    </source>
</evidence>
<gene>
    <name evidence="2" type="ORF">NOF53_25045</name>
</gene>
<dbReference type="Proteomes" id="UP001524501">
    <property type="component" value="Unassembled WGS sequence"/>
</dbReference>
<dbReference type="EMBL" id="JANFQF010000028">
    <property type="protein sequence ID" value="MCQ4122382.1"/>
    <property type="molecule type" value="Genomic_DNA"/>
</dbReference>
<keyword evidence="3" id="KW-1185">Reference proteome</keyword>
<accession>A0ABT1QMQ8</accession>